<dbReference type="GO" id="GO:0016020">
    <property type="term" value="C:membrane"/>
    <property type="evidence" value="ECO:0007669"/>
    <property type="project" value="UniProtKB-SubCell"/>
</dbReference>
<feature type="transmembrane region" description="Helical" evidence="4">
    <location>
        <begin position="255"/>
        <end position="277"/>
    </location>
</feature>
<keyword evidence="4" id="KW-0472">Membrane</keyword>
<dbReference type="Pfam" id="PF07690">
    <property type="entry name" value="MFS_1"/>
    <property type="match status" value="1"/>
</dbReference>
<feature type="transmembrane region" description="Helical" evidence="4">
    <location>
        <begin position="362"/>
        <end position="382"/>
    </location>
</feature>
<keyword evidence="4" id="KW-1133">Transmembrane helix</keyword>
<sequence length="487" mass="52933">MRKSSLSHSAEDLEKDAINERPLGGDAINDWQTDADATLEVDSIHVQEEPEQSSQPLRCGPEKTTSVRSNKITRIVTGRSVASSWKDPGPPPDGGAIAWTQAGLSHLTLFSTWGYVSSFGAFQTYYSKTLGVSNSTISWLGSVQIFLLFFVGTFSGRALDAGLFRHIYLAGAILQLLGIFSQSFATQYWQLFLSQGLCLGLANGLQFCPSVGLVSTYFAKRRSFAIGLTALGSCTGGIIFPIVVQQCIPRLGFPWTVRIVGFVMLATNIVTLAFYRTRLPPRKAGPLVELAAFKERTYVLYLVGMFFIFWGLYFAFFYVGLYAREILGVSYQSSVNLLLTMVATGFLFRVLPSYFADKLGPLNTMIPFALTCTVMMFGWIGIKKLGTLYVFAVIYGAGSAGLQSLFPAALSSLTVDLRKAGTRLGMGFSIVSFACLSGTPLAGALIQGANGEYKYAQIWAGLSFALGTSFLIAARVSKVGWQLKSKV</sequence>
<accession>A0AAQ3M8T8</accession>
<gene>
    <name evidence="5" type="ORF">R9X50_00332600</name>
</gene>
<keyword evidence="4" id="KW-0812">Transmembrane</keyword>
<dbReference type="InterPro" id="IPR036259">
    <property type="entry name" value="MFS_trans_sf"/>
</dbReference>
<organism evidence="5 6">
    <name type="scientific">Acrodontium crateriforme</name>
    <dbReference type="NCBI Taxonomy" id="150365"/>
    <lineage>
        <taxon>Eukaryota</taxon>
        <taxon>Fungi</taxon>
        <taxon>Dikarya</taxon>
        <taxon>Ascomycota</taxon>
        <taxon>Pezizomycotina</taxon>
        <taxon>Dothideomycetes</taxon>
        <taxon>Dothideomycetidae</taxon>
        <taxon>Mycosphaerellales</taxon>
        <taxon>Teratosphaeriaceae</taxon>
        <taxon>Acrodontium</taxon>
    </lineage>
</organism>
<evidence type="ECO:0000256" key="1">
    <source>
        <dbReference type="ARBA" id="ARBA00004141"/>
    </source>
</evidence>
<dbReference type="EMBL" id="CP138583">
    <property type="protein sequence ID" value="WPH00497.1"/>
    <property type="molecule type" value="Genomic_DNA"/>
</dbReference>
<proteinExistence type="inferred from homology"/>
<feature type="transmembrane region" description="Helical" evidence="4">
    <location>
        <begin position="167"/>
        <end position="185"/>
    </location>
</feature>
<comment type="subcellular location">
    <subcellularLocation>
        <location evidence="1">Membrane</location>
        <topology evidence="1">Multi-pass membrane protein</topology>
    </subcellularLocation>
</comment>
<feature type="compositionally biased region" description="Basic and acidic residues" evidence="3">
    <location>
        <begin position="9"/>
        <end position="19"/>
    </location>
</feature>
<name>A0AAQ3M8T8_9PEZI</name>
<comment type="similarity">
    <text evidence="2">Belongs to the major facilitator superfamily. Monocarboxylate porter (TC 2.A.1.13) family.</text>
</comment>
<dbReference type="Proteomes" id="UP001303373">
    <property type="component" value="Chromosome 4"/>
</dbReference>
<evidence type="ECO:0000256" key="4">
    <source>
        <dbReference type="SAM" id="Phobius"/>
    </source>
</evidence>
<dbReference type="PANTHER" id="PTHR11360:SF130">
    <property type="entry name" value="MAJOR FACILITATOR SUPERFAMILY (MFS) PROFILE DOMAIN-CONTAINING PROTEIN-RELATED"/>
    <property type="match status" value="1"/>
</dbReference>
<reference evidence="5 6" key="1">
    <citation type="submission" date="2023-11" db="EMBL/GenBank/DDBJ databases">
        <title>An acidophilic fungus is an integral part of prey digestion in a carnivorous sundew plant.</title>
        <authorList>
            <person name="Tsai I.J."/>
        </authorList>
    </citation>
    <scope>NUCLEOTIDE SEQUENCE [LARGE SCALE GENOMIC DNA]</scope>
    <source>
        <strain evidence="5">169a</strain>
    </source>
</reference>
<evidence type="ECO:0000256" key="2">
    <source>
        <dbReference type="ARBA" id="ARBA00006727"/>
    </source>
</evidence>
<feature type="transmembrane region" description="Helical" evidence="4">
    <location>
        <begin position="136"/>
        <end position="155"/>
    </location>
</feature>
<keyword evidence="6" id="KW-1185">Reference proteome</keyword>
<evidence type="ECO:0000313" key="6">
    <source>
        <dbReference type="Proteomes" id="UP001303373"/>
    </source>
</evidence>
<feature type="transmembrane region" description="Helical" evidence="4">
    <location>
        <begin position="224"/>
        <end position="243"/>
    </location>
</feature>
<dbReference type="SUPFAM" id="SSF103473">
    <property type="entry name" value="MFS general substrate transporter"/>
    <property type="match status" value="1"/>
</dbReference>
<dbReference type="InterPro" id="IPR011701">
    <property type="entry name" value="MFS"/>
</dbReference>
<dbReference type="PANTHER" id="PTHR11360">
    <property type="entry name" value="MONOCARBOXYLATE TRANSPORTER"/>
    <property type="match status" value="1"/>
</dbReference>
<feature type="transmembrane region" description="Helical" evidence="4">
    <location>
        <begin position="331"/>
        <end position="350"/>
    </location>
</feature>
<dbReference type="AlphaFoldDB" id="A0AAQ3M8T8"/>
<feature type="transmembrane region" description="Helical" evidence="4">
    <location>
        <begin position="298"/>
        <end position="319"/>
    </location>
</feature>
<feature type="transmembrane region" description="Helical" evidence="4">
    <location>
        <begin position="458"/>
        <end position="476"/>
    </location>
</feature>
<dbReference type="GO" id="GO:0022857">
    <property type="term" value="F:transmembrane transporter activity"/>
    <property type="evidence" value="ECO:0007669"/>
    <property type="project" value="InterPro"/>
</dbReference>
<feature type="transmembrane region" description="Helical" evidence="4">
    <location>
        <begin position="425"/>
        <end position="446"/>
    </location>
</feature>
<evidence type="ECO:0000256" key="3">
    <source>
        <dbReference type="SAM" id="MobiDB-lite"/>
    </source>
</evidence>
<feature type="transmembrane region" description="Helical" evidence="4">
    <location>
        <begin position="191"/>
        <end position="212"/>
    </location>
</feature>
<dbReference type="Gene3D" id="1.20.1250.20">
    <property type="entry name" value="MFS general substrate transporter like domains"/>
    <property type="match status" value="1"/>
</dbReference>
<protein>
    <submittedName>
        <fullName evidence="5">Aspyridones efflux protein apdf</fullName>
    </submittedName>
</protein>
<evidence type="ECO:0000313" key="5">
    <source>
        <dbReference type="EMBL" id="WPH00497.1"/>
    </source>
</evidence>
<feature type="transmembrane region" description="Helical" evidence="4">
    <location>
        <begin position="388"/>
        <end position="413"/>
    </location>
</feature>
<dbReference type="InterPro" id="IPR050327">
    <property type="entry name" value="Proton-linked_MCT"/>
</dbReference>
<feature type="region of interest" description="Disordered" evidence="3">
    <location>
        <begin position="1"/>
        <end position="32"/>
    </location>
</feature>